<dbReference type="Proteomes" id="UP000682733">
    <property type="component" value="Unassembled WGS sequence"/>
</dbReference>
<protein>
    <submittedName>
        <fullName evidence="1">Uncharacterized protein</fullName>
    </submittedName>
</protein>
<proteinExistence type="predicted"/>
<evidence type="ECO:0000313" key="2">
    <source>
        <dbReference type="EMBL" id="CAF3930374.1"/>
    </source>
</evidence>
<accession>A0A8S2GCI3</accession>
<dbReference type="Proteomes" id="UP000677228">
    <property type="component" value="Unassembled WGS sequence"/>
</dbReference>
<evidence type="ECO:0000313" key="3">
    <source>
        <dbReference type="Proteomes" id="UP000677228"/>
    </source>
</evidence>
<name>A0A8S2GCI3_9BILA</name>
<reference evidence="1" key="1">
    <citation type="submission" date="2021-02" db="EMBL/GenBank/DDBJ databases">
        <authorList>
            <person name="Nowell W R."/>
        </authorList>
    </citation>
    <scope>NUCLEOTIDE SEQUENCE</scope>
</reference>
<feature type="non-terminal residue" evidence="1">
    <location>
        <position position="99"/>
    </location>
</feature>
<evidence type="ECO:0000313" key="1">
    <source>
        <dbReference type="EMBL" id="CAF1687987.1"/>
    </source>
</evidence>
<dbReference type="EMBL" id="CAJOBA010025285">
    <property type="protein sequence ID" value="CAF3930374.1"/>
    <property type="molecule type" value="Genomic_DNA"/>
</dbReference>
<comment type="caution">
    <text evidence="1">The sequence shown here is derived from an EMBL/GenBank/DDBJ whole genome shotgun (WGS) entry which is preliminary data.</text>
</comment>
<sequence>KNLAHNYGCSKKIENHIRYGLGQAVNNENEIEFQLLFEFIDNSKKILKLTTQHVIYGSTYFLETLYTTTLKTITLFEKIFKQILKHVDLIDDYVIVRVK</sequence>
<dbReference type="EMBL" id="CAJNOK010085732">
    <property type="protein sequence ID" value="CAF1687987.1"/>
    <property type="molecule type" value="Genomic_DNA"/>
</dbReference>
<organism evidence="1 3">
    <name type="scientific">Didymodactylos carnosus</name>
    <dbReference type="NCBI Taxonomy" id="1234261"/>
    <lineage>
        <taxon>Eukaryota</taxon>
        <taxon>Metazoa</taxon>
        <taxon>Spiralia</taxon>
        <taxon>Gnathifera</taxon>
        <taxon>Rotifera</taxon>
        <taxon>Eurotatoria</taxon>
        <taxon>Bdelloidea</taxon>
        <taxon>Philodinida</taxon>
        <taxon>Philodinidae</taxon>
        <taxon>Didymodactylos</taxon>
    </lineage>
</organism>
<gene>
    <name evidence="1" type="ORF">OVA965_LOCUS46267</name>
    <name evidence="2" type="ORF">TMI583_LOCUS21548</name>
</gene>
<dbReference type="AlphaFoldDB" id="A0A8S2GCI3"/>
<feature type="non-terminal residue" evidence="1">
    <location>
        <position position="1"/>
    </location>
</feature>